<dbReference type="GO" id="GO:0051721">
    <property type="term" value="F:protein phosphatase 2A binding"/>
    <property type="evidence" value="ECO:0007669"/>
    <property type="project" value="TreeGrafter"/>
</dbReference>
<dbReference type="PROSITE" id="PS50088">
    <property type="entry name" value="ANK_REPEAT"/>
    <property type="match status" value="1"/>
</dbReference>
<dbReference type="GO" id="GO:0005783">
    <property type="term" value="C:endoplasmic reticulum"/>
    <property type="evidence" value="ECO:0007669"/>
    <property type="project" value="TreeGrafter"/>
</dbReference>
<dbReference type="OrthoDB" id="7446186at2759"/>
<organism evidence="2 3">
    <name type="scientific">Clunio marinus</name>
    <dbReference type="NCBI Taxonomy" id="568069"/>
    <lineage>
        <taxon>Eukaryota</taxon>
        <taxon>Metazoa</taxon>
        <taxon>Ecdysozoa</taxon>
        <taxon>Arthropoda</taxon>
        <taxon>Hexapoda</taxon>
        <taxon>Insecta</taxon>
        <taxon>Pterygota</taxon>
        <taxon>Neoptera</taxon>
        <taxon>Endopterygota</taxon>
        <taxon>Diptera</taxon>
        <taxon>Nematocera</taxon>
        <taxon>Chironomoidea</taxon>
        <taxon>Chironomidae</taxon>
        <taxon>Clunio</taxon>
    </lineage>
</organism>
<dbReference type="PANTHER" id="PTHR12349:SF4">
    <property type="entry name" value="ANKYRIN REPEAT AND LEM DOMAIN-CONTAINING PROTEIN 2"/>
    <property type="match status" value="1"/>
</dbReference>
<keyword evidence="3" id="KW-1185">Reference proteome</keyword>
<dbReference type="Proteomes" id="UP000183832">
    <property type="component" value="Unassembled WGS sequence"/>
</dbReference>
<dbReference type="AlphaFoldDB" id="A0A1J1HMK8"/>
<accession>A0A1J1HMK8</accession>
<dbReference type="Gene3D" id="1.25.40.20">
    <property type="entry name" value="Ankyrin repeat-containing domain"/>
    <property type="match status" value="1"/>
</dbReference>
<sequence length="118" mass="13447">MAKLLLQTVERTEFIELLHGFKDDPNVEEMSQFFLESYLNTPDKSRNETPLHFASKFGAADVVEVLITYPLCKMKPNVQGKEPKDIICERDPNAKPEVKEAIKKLLKERSFCACTAIS</sequence>
<gene>
    <name evidence="2" type="ORF">CLUMA_CG003044</name>
</gene>
<evidence type="ECO:0000256" key="1">
    <source>
        <dbReference type="PROSITE-ProRule" id="PRU00023"/>
    </source>
</evidence>
<keyword evidence="1" id="KW-0040">ANK repeat</keyword>
<dbReference type="PANTHER" id="PTHR12349">
    <property type="entry name" value="ANKYRIN REPEAT AND LEM DOMAIN-CONTAINING PROTEIN 2"/>
    <property type="match status" value="1"/>
</dbReference>
<dbReference type="InterPro" id="IPR002110">
    <property type="entry name" value="Ankyrin_rpt"/>
</dbReference>
<dbReference type="SUPFAM" id="SSF48403">
    <property type="entry name" value="Ankyrin repeat"/>
    <property type="match status" value="1"/>
</dbReference>
<evidence type="ECO:0000313" key="3">
    <source>
        <dbReference type="Proteomes" id="UP000183832"/>
    </source>
</evidence>
<proteinExistence type="predicted"/>
<feature type="repeat" description="ANK" evidence="1">
    <location>
        <begin position="46"/>
        <end position="67"/>
    </location>
</feature>
<dbReference type="EMBL" id="CVRI01000011">
    <property type="protein sequence ID" value="CRK89285.1"/>
    <property type="molecule type" value="Genomic_DNA"/>
</dbReference>
<protein>
    <submittedName>
        <fullName evidence="2">CLUMA_CG003044, isoform A</fullName>
    </submittedName>
</protein>
<name>A0A1J1HMK8_9DIPT</name>
<reference evidence="2 3" key="1">
    <citation type="submission" date="2015-04" db="EMBL/GenBank/DDBJ databases">
        <authorList>
            <person name="Syromyatnikov M.Y."/>
            <person name="Popov V.N."/>
        </authorList>
    </citation>
    <scope>NUCLEOTIDE SEQUENCE [LARGE SCALE GENOMIC DNA]</scope>
</reference>
<dbReference type="PROSITE" id="PS50297">
    <property type="entry name" value="ANK_REP_REGION"/>
    <property type="match status" value="1"/>
</dbReference>
<dbReference type="STRING" id="568069.A0A1J1HMK8"/>
<dbReference type="InterPro" id="IPR036770">
    <property type="entry name" value="Ankyrin_rpt-contain_sf"/>
</dbReference>
<evidence type="ECO:0000313" key="2">
    <source>
        <dbReference type="EMBL" id="CRK89285.1"/>
    </source>
</evidence>